<dbReference type="Gene3D" id="3.40.50.1820">
    <property type="entry name" value="alpha/beta hydrolase"/>
    <property type="match status" value="1"/>
</dbReference>
<comment type="caution">
    <text evidence="2">The sequence shown here is derived from an EMBL/GenBank/DDBJ whole genome shotgun (WGS) entry which is preliminary data.</text>
</comment>
<evidence type="ECO:0000259" key="1">
    <source>
        <dbReference type="Pfam" id="PF00561"/>
    </source>
</evidence>
<reference evidence="2 3" key="1">
    <citation type="submission" date="2024-11" db="EMBL/GenBank/DDBJ databases">
        <title>The Natural Products Discovery Center: Release of the First 8490 Sequenced Strains for Exploring Actinobacteria Biosynthetic Diversity.</title>
        <authorList>
            <person name="Kalkreuter E."/>
            <person name="Kautsar S.A."/>
            <person name="Yang D."/>
            <person name="Bader C.D."/>
            <person name="Teijaro C.N."/>
            <person name="Fluegel L."/>
            <person name="Davis C.M."/>
            <person name="Simpson J.R."/>
            <person name="Lauterbach L."/>
            <person name="Steele A.D."/>
            <person name="Gui C."/>
            <person name="Meng S."/>
            <person name="Li G."/>
            <person name="Viehrig K."/>
            <person name="Ye F."/>
            <person name="Su P."/>
            <person name="Kiefer A.F."/>
            <person name="Nichols A."/>
            <person name="Cepeda A.J."/>
            <person name="Yan W."/>
            <person name="Fan B."/>
            <person name="Jiang Y."/>
            <person name="Adhikari A."/>
            <person name="Zheng C.-J."/>
            <person name="Schuster L."/>
            <person name="Cowan T.M."/>
            <person name="Smanski M.J."/>
            <person name="Chevrette M.G."/>
            <person name="De Carvalho L.P.S."/>
            <person name="Shen B."/>
        </authorList>
    </citation>
    <scope>NUCLEOTIDE SEQUENCE [LARGE SCALE GENOMIC DNA]</scope>
    <source>
        <strain evidence="2 3">NPDC078403</strain>
    </source>
</reference>
<evidence type="ECO:0000313" key="2">
    <source>
        <dbReference type="EMBL" id="MFK3866843.1"/>
    </source>
</evidence>
<proteinExistence type="predicted"/>
<dbReference type="EMBL" id="JBJDOT010000074">
    <property type="protein sequence ID" value="MFK3866843.1"/>
    <property type="molecule type" value="Genomic_DNA"/>
</dbReference>
<organism evidence="2 3">
    <name type="scientific">Pseudoalteromonas rhizosphaerae</name>
    <dbReference type="NCBI Taxonomy" id="2518973"/>
    <lineage>
        <taxon>Bacteria</taxon>
        <taxon>Pseudomonadati</taxon>
        <taxon>Pseudomonadota</taxon>
        <taxon>Gammaproteobacteria</taxon>
        <taxon>Alteromonadales</taxon>
        <taxon>Pseudoalteromonadaceae</taxon>
        <taxon>Pseudoalteromonas</taxon>
    </lineage>
</organism>
<dbReference type="SUPFAM" id="SSF53474">
    <property type="entry name" value="alpha/beta-Hydrolases"/>
    <property type="match status" value="1"/>
</dbReference>
<feature type="domain" description="AB hydrolase-1" evidence="1">
    <location>
        <begin position="47"/>
        <end position="164"/>
    </location>
</feature>
<dbReference type="InterPro" id="IPR029058">
    <property type="entry name" value="AB_hydrolase_fold"/>
</dbReference>
<accession>A0ABW8L5I7</accession>
<dbReference type="GO" id="GO:0016787">
    <property type="term" value="F:hydrolase activity"/>
    <property type="evidence" value="ECO:0007669"/>
    <property type="project" value="UniProtKB-KW"/>
</dbReference>
<keyword evidence="3" id="KW-1185">Reference proteome</keyword>
<gene>
    <name evidence="2" type="ORF">ACI2JU_23650</name>
</gene>
<dbReference type="Proteomes" id="UP001620262">
    <property type="component" value="Unassembled WGS sequence"/>
</dbReference>
<dbReference type="InterPro" id="IPR000073">
    <property type="entry name" value="AB_hydrolase_1"/>
</dbReference>
<keyword evidence="2" id="KW-0378">Hydrolase</keyword>
<sequence length="290" mass="32916">MKTGLLVLLFIVAFGVSAKDVIKPSVSGLYQVDKVNLFIECYGEASPSIIINAGFGGTVEDGNWKKVIQSLHKKNRVCIYDRANLGKSDKSQGHYDLGTIVEHQNVLLQRAGIQPPYVMVGHSYGSYPIKLFNHLYPEKVSAILLVDPSLYGQFRSHIKKWDAKNDTYDADTKKNMEAELASWHGAPDNLEKINMRTSSTFIQQSDDFGDTPYVLLWNRDAIWVPANQTPDNWHPAVWERIKKSYSTELNKMQTLSKDTKITFATTPEHYIQKHEPEIVIAEINYLLNKL</sequence>
<evidence type="ECO:0000313" key="3">
    <source>
        <dbReference type="Proteomes" id="UP001620262"/>
    </source>
</evidence>
<dbReference type="Pfam" id="PF00561">
    <property type="entry name" value="Abhydrolase_1"/>
    <property type="match status" value="1"/>
</dbReference>
<dbReference type="RefSeq" id="WP_182718936.1">
    <property type="nucleotide sequence ID" value="NZ_JBJDOT010000074.1"/>
</dbReference>
<protein>
    <submittedName>
        <fullName evidence="2">Alpha/beta fold hydrolase</fullName>
    </submittedName>
</protein>
<name>A0ABW8L5I7_9GAMM</name>